<keyword evidence="7 9" id="KW-0408">Iron</keyword>
<keyword evidence="8 10" id="KW-0503">Monooxygenase</keyword>
<dbReference type="PRINTS" id="PR00463">
    <property type="entry name" value="EP450I"/>
</dbReference>
<reference evidence="11" key="1">
    <citation type="submission" date="2022-08" db="EMBL/GenBank/DDBJ databases">
        <authorList>
            <consortium name="DOE Joint Genome Institute"/>
            <person name="Min B."/>
            <person name="Riley R."/>
            <person name="Sierra-Patev S."/>
            <person name="Naranjo-Ortiz M."/>
            <person name="Looney B."/>
            <person name="Konkel Z."/>
            <person name="Slot J.C."/>
            <person name="Sakamoto Y."/>
            <person name="Steenwyk J.L."/>
            <person name="Rokas A."/>
            <person name="Carro J."/>
            <person name="Camarero S."/>
            <person name="Ferreira P."/>
            <person name="Molpeceres G."/>
            <person name="Ruiz-Duenas F.J."/>
            <person name="Serrano A."/>
            <person name="Henrissat B."/>
            <person name="Drula E."/>
            <person name="Hughes K.W."/>
            <person name="Mata J.L."/>
            <person name="Ishikawa N.K."/>
            <person name="Vargas-Isla R."/>
            <person name="Ushijima S."/>
            <person name="Smith C.A."/>
            <person name="Ahrendt S."/>
            <person name="Andreopoulos W."/>
            <person name="He G."/>
            <person name="Labutti K."/>
            <person name="Lipzen A."/>
            <person name="Ng V."/>
            <person name="Sandor L."/>
            <person name="Barry K."/>
            <person name="Martinez A.T."/>
            <person name="Xiao Y."/>
            <person name="Gibbons J.G."/>
            <person name="Terashima K."/>
            <person name="Hibbett D.S."/>
            <person name="Grigoriev I.V."/>
        </authorList>
    </citation>
    <scope>NUCLEOTIDE SEQUENCE</scope>
    <source>
        <strain evidence="11">TFB10291</strain>
    </source>
</reference>
<protein>
    <submittedName>
        <fullName evidence="11">Cytochrome P450</fullName>
    </submittedName>
</protein>
<proteinExistence type="inferred from homology"/>
<evidence type="ECO:0000256" key="5">
    <source>
        <dbReference type="ARBA" id="ARBA00022723"/>
    </source>
</evidence>
<dbReference type="InterPro" id="IPR017972">
    <property type="entry name" value="Cyt_P450_CS"/>
</dbReference>
<dbReference type="InterPro" id="IPR036396">
    <property type="entry name" value="Cyt_P450_sf"/>
</dbReference>
<dbReference type="InterPro" id="IPR050364">
    <property type="entry name" value="Cytochrome_P450_fung"/>
</dbReference>
<comment type="pathway">
    <text evidence="2">Secondary metabolite biosynthesis.</text>
</comment>
<evidence type="ECO:0000313" key="11">
    <source>
        <dbReference type="EMBL" id="KAJ3783447.1"/>
    </source>
</evidence>
<evidence type="ECO:0000256" key="2">
    <source>
        <dbReference type="ARBA" id="ARBA00005179"/>
    </source>
</evidence>
<evidence type="ECO:0000313" key="12">
    <source>
        <dbReference type="Proteomes" id="UP001163798"/>
    </source>
</evidence>
<dbReference type="Pfam" id="PF00067">
    <property type="entry name" value="p450"/>
    <property type="match status" value="1"/>
</dbReference>
<keyword evidence="6 10" id="KW-0560">Oxidoreductase</keyword>
<evidence type="ECO:0000256" key="9">
    <source>
        <dbReference type="PIRSR" id="PIRSR602401-1"/>
    </source>
</evidence>
<dbReference type="SUPFAM" id="SSF48264">
    <property type="entry name" value="Cytochrome P450"/>
    <property type="match status" value="1"/>
</dbReference>
<dbReference type="PANTHER" id="PTHR46300:SF7">
    <property type="entry name" value="P450, PUTATIVE (EUROFUNG)-RELATED"/>
    <property type="match status" value="1"/>
</dbReference>
<organism evidence="11 12">
    <name type="scientific">Lentinula aff. detonsa</name>
    <dbReference type="NCBI Taxonomy" id="2804958"/>
    <lineage>
        <taxon>Eukaryota</taxon>
        <taxon>Fungi</taxon>
        <taxon>Dikarya</taxon>
        <taxon>Basidiomycota</taxon>
        <taxon>Agaricomycotina</taxon>
        <taxon>Agaricomycetes</taxon>
        <taxon>Agaricomycetidae</taxon>
        <taxon>Agaricales</taxon>
        <taxon>Marasmiineae</taxon>
        <taxon>Omphalotaceae</taxon>
        <taxon>Lentinula</taxon>
    </lineage>
</organism>
<dbReference type="GO" id="GO:0016705">
    <property type="term" value="F:oxidoreductase activity, acting on paired donors, with incorporation or reduction of molecular oxygen"/>
    <property type="evidence" value="ECO:0007669"/>
    <property type="project" value="InterPro"/>
</dbReference>
<dbReference type="GO" id="GO:0005506">
    <property type="term" value="F:iron ion binding"/>
    <property type="evidence" value="ECO:0007669"/>
    <property type="project" value="InterPro"/>
</dbReference>
<keyword evidence="5 9" id="KW-0479">Metal-binding</keyword>
<dbReference type="InterPro" id="IPR002401">
    <property type="entry name" value="Cyt_P450_E_grp-I"/>
</dbReference>
<evidence type="ECO:0000256" key="3">
    <source>
        <dbReference type="ARBA" id="ARBA00010617"/>
    </source>
</evidence>
<evidence type="ECO:0000256" key="1">
    <source>
        <dbReference type="ARBA" id="ARBA00001971"/>
    </source>
</evidence>
<dbReference type="InterPro" id="IPR001128">
    <property type="entry name" value="Cyt_P450"/>
</dbReference>
<dbReference type="GO" id="GO:0020037">
    <property type="term" value="F:heme binding"/>
    <property type="evidence" value="ECO:0007669"/>
    <property type="project" value="InterPro"/>
</dbReference>
<evidence type="ECO:0000256" key="6">
    <source>
        <dbReference type="ARBA" id="ARBA00023002"/>
    </source>
</evidence>
<dbReference type="AlphaFoldDB" id="A0AA38KV55"/>
<accession>A0AA38KV55</accession>
<gene>
    <name evidence="11" type="ORF">GGU10DRAFT_360824</name>
</gene>
<name>A0AA38KV55_9AGAR</name>
<evidence type="ECO:0000256" key="8">
    <source>
        <dbReference type="ARBA" id="ARBA00023033"/>
    </source>
</evidence>
<dbReference type="CDD" id="cd11065">
    <property type="entry name" value="CYP64-like"/>
    <property type="match status" value="1"/>
</dbReference>
<dbReference type="GO" id="GO:0004497">
    <property type="term" value="F:monooxygenase activity"/>
    <property type="evidence" value="ECO:0007669"/>
    <property type="project" value="UniProtKB-KW"/>
</dbReference>
<evidence type="ECO:0000256" key="7">
    <source>
        <dbReference type="ARBA" id="ARBA00023004"/>
    </source>
</evidence>
<dbReference type="Proteomes" id="UP001163798">
    <property type="component" value="Unassembled WGS sequence"/>
</dbReference>
<comment type="caution">
    <text evidence="11">The sequence shown here is derived from an EMBL/GenBank/DDBJ whole genome shotgun (WGS) entry which is preliminary data.</text>
</comment>
<dbReference type="PROSITE" id="PS00086">
    <property type="entry name" value="CYTOCHROME_P450"/>
    <property type="match status" value="1"/>
</dbReference>
<comment type="cofactor">
    <cofactor evidence="1 9">
        <name>heme</name>
        <dbReference type="ChEBI" id="CHEBI:30413"/>
    </cofactor>
</comment>
<keyword evidence="4 9" id="KW-0349">Heme</keyword>
<dbReference type="EMBL" id="MU793419">
    <property type="protein sequence ID" value="KAJ3783447.1"/>
    <property type="molecule type" value="Genomic_DNA"/>
</dbReference>
<keyword evidence="12" id="KW-1185">Reference proteome</keyword>
<dbReference type="PANTHER" id="PTHR46300">
    <property type="entry name" value="P450, PUTATIVE (EUROFUNG)-RELATED-RELATED"/>
    <property type="match status" value="1"/>
</dbReference>
<feature type="binding site" description="axial binding residue" evidence="9">
    <location>
        <position position="466"/>
    </location>
    <ligand>
        <name>heme</name>
        <dbReference type="ChEBI" id="CHEBI:30413"/>
    </ligand>
    <ligandPart>
        <name>Fe</name>
        <dbReference type="ChEBI" id="CHEBI:18248"/>
    </ligandPart>
</feature>
<sequence>MSRLIYTYIRLQVSSLVSHNGIYNPITSHMPKPPGPPGWPIIGNVFDNPPSQKHKTFREWGMQYGPVLRYRLLTEDIIVLNNREAAYELLEKRSLTTQDRPSQVMCGELMSWNHGIALSPAGHRHRTYRKLVNSVLSANATKSLWPVQERAARMFVRELFNKCSTISNKNTAEYEFLELLRRSVGMHVAGIIFGSELAPEDSVGHGMTEKDVDDYIHAADVAHSLFGKALAPFAYMVDWLPWLKYVPESFPFAGFKREARHAREDLIKLTMDPFNKTLQRITSGSSQNCYVDLCLLDNPNPTPEVLNNIAWTAMSAYTGGSDTTIGVVTSFFLAASLHPEAQKLAHLELDQVIGAGRMPLLSDRAQLPYVSAFVQECLRTCPAVPVGVAHRAMKDEVINGYLVSKGSTIIANIWGILHDSSIYSAPFTFNPSRFLPSIGTPTNSNVCGLSEPSIGNIPFGFGRRICPGMHLADSGIWIYVACVLWAFEIRPKDIASSDDMRRAWDDAKFSEGALLHPLPFKVQIIPRLNAADIQAQSNK</sequence>
<evidence type="ECO:0000256" key="4">
    <source>
        <dbReference type="ARBA" id="ARBA00022617"/>
    </source>
</evidence>
<dbReference type="Gene3D" id="1.10.630.10">
    <property type="entry name" value="Cytochrome P450"/>
    <property type="match status" value="1"/>
</dbReference>
<evidence type="ECO:0000256" key="10">
    <source>
        <dbReference type="RuleBase" id="RU000461"/>
    </source>
</evidence>
<comment type="similarity">
    <text evidence="3 10">Belongs to the cytochrome P450 family.</text>
</comment>